<dbReference type="GO" id="GO:0003700">
    <property type="term" value="F:DNA-binding transcription factor activity"/>
    <property type="evidence" value="ECO:0007669"/>
    <property type="project" value="InterPro"/>
</dbReference>
<evidence type="ECO:0000256" key="8">
    <source>
        <dbReference type="ARBA" id="ARBA00023163"/>
    </source>
</evidence>
<dbReference type="PRINTS" id="PR00047">
    <property type="entry name" value="STROIDFINGER"/>
</dbReference>
<dbReference type="GeneID" id="8590869"/>
<evidence type="ECO:0000256" key="1">
    <source>
        <dbReference type="ARBA" id="ARBA00004123"/>
    </source>
</evidence>
<evidence type="ECO:0000256" key="9">
    <source>
        <dbReference type="ARBA" id="ARBA00023170"/>
    </source>
</evidence>
<dbReference type="InterPro" id="IPR049636">
    <property type="entry name" value="HNF4-like_DBD"/>
</dbReference>
<name>A8XQ70_CAEBR</name>
<dbReference type="CTD" id="8590869"/>
<dbReference type="SUPFAM" id="SSF57716">
    <property type="entry name" value="Glucocorticoid receptor-like (DNA-binding domain)"/>
    <property type="match status" value="1"/>
</dbReference>
<evidence type="ECO:0000256" key="5">
    <source>
        <dbReference type="ARBA" id="ARBA00022833"/>
    </source>
</evidence>
<dbReference type="InterPro" id="IPR013088">
    <property type="entry name" value="Znf_NHR/GATA"/>
</dbReference>
<feature type="domain" description="Nuclear receptor" evidence="11">
    <location>
        <begin position="17"/>
        <end position="93"/>
    </location>
</feature>
<keyword evidence="9" id="KW-0675">Receptor</keyword>
<evidence type="ECO:0000256" key="10">
    <source>
        <dbReference type="ARBA" id="ARBA00023242"/>
    </source>
</evidence>
<dbReference type="eggNOG" id="KOG3575">
    <property type="taxonomic scope" value="Eukaryota"/>
</dbReference>
<gene>
    <name evidence="13 15" type="ORF">CBG16982</name>
    <name evidence="13" type="ORF">CBG_16982</name>
</gene>
<evidence type="ECO:0000256" key="2">
    <source>
        <dbReference type="ARBA" id="ARBA00005993"/>
    </source>
</evidence>
<dbReference type="WormBase" id="CBG16982">
    <property type="protein sequence ID" value="CBP39281"/>
    <property type="gene ID" value="WBGene00036765"/>
</dbReference>
<accession>A8XQ70</accession>
<dbReference type="Gene3D" id="3.30.50.10">
    <property type="entry name" value="Erythroid Transcription Factor GATA-1, subunit A"/>
    <property type="match status" value="1"/>
</dbReference>
<comment type="similarity">
    <text evidence="2">Belongs to the nuclear hormone receptor family.</text>
</comment>
<dbReference type="Gene3D" id="1.10.565.10">
    <property type="entry name" value="Retinoid X Receptor"/>
    <property type="match status" value="1"/>
</dbReference>
<dbReference type="SMART" id="SM00399">
    <property type="entry name" value="ZnF_C4"/>
    <property type="match status" value="1"/>
</dbReference>
<evidence type="ECO:0000256" key="3">
    <source>
        <dbReference type="ARBA" id="ARBA00022723"/>
    </source>
</evidence>
<dbReference type="Pfam" id="PF00105">
    <property type="entry name" value="zf-C4"/>
    <property type="match status" value="1"/>
</dbReference>
<dbReference type="RefSeq" id="XP_002648857.1">
    <property type="nucleotide sequence ID" value="XM_002648811.1"/>
</dbReference>
<evidence type="ECO:0000259" key="11">
    <source>
        <dbReference type="PROSITE" id="PS51030"/>
    </source>
</evidence>
<feature type="domain" description="NR LBD" evidence="12">
    <location>
        <begin position="169"/>
        <end position="435"/>
    </location>
</feature>
<evidence type="ECO:0000313" key="13">
    <source>
        <dbReference type="EMBL" id="CAP34796.1"/>
    </source>
</evidence>
<dbReference type="SUPFAM" id="SSF48508">
    <property type="entry name" value="Nuclear receptor ligand-binding domain"/>
    <property type="match status" value="1"/>
</dbReference>
<evidence type="ECO:0000256" key="7">
    <source>
        <dbReference type="ARBA" id="ARBA00023125"/>
    </source>
</evidence>
<dbReference type="Proteomes" id="UP000008549">
    <property type="component" value="Unassembled WGS sequence"/>
</dbReference>
<evidence type="ECO:0000313" key="14">
    <source>
        <dbReference type="Proteomes" id="UP000008549"/>
    </source>
</evidence>
<dbReference type="InterPro" id="IPR001628">
    <property type="entry name" value="Znf_hrmn_rcpt"/>
</dbReference>
<reference evidence="13 14" key="2">
    <citation type="journal article" date="2011" name="PLoS Genet.">
        <title>Caenorhabditis briggsae recombinant inbred line genotypes reveal inter-strain incompatibility and the evolution of recombination.</title>
        <authorList>
            <person name="Ross J.A."/>
            <person name="Koboldt D.C."/>
            <person name="Staisch J.E."/>
            <person name="Chamberlin H.M."/>
            <person name="Gupta B.P."/>
            <person name="Miller R.D."/>
            <person name="Baird S.E."/>
            <person name="Haag E.S."/>
        </authorList>
    </citation>
    <scope>NUCLEOTIDE SEQUENCE [LARGE SCALE GENOMIC DNA]</scope>
    <source>
        <strain evidence="13 14">AF16</strain>
    </source>
</reference>
<proteinExistence type="inferred from homology"/>
<dbReference type="PROSITE" id="PS51030">
    <property type="entry name" value="NUCLEAR_REC_DBD_2"/>
    <property type="match status" value="1"/>
</dbReference>
<dbReference type="SMART" id="SM00430">
    <property type="entry name" value="HOLI"/>
    <property type="match status" value="1"/>
</dbReference>
<dbReference type="InterPro" id="IPR051152">
    <property type="entry name" value="C.elegans_Orphan_NR"/>
</dbReference>
<dbReference type="InParanoid" id="A8XQ70"/>
<reference evidence="13 14" key="1">
    <citation type="journal article" date="2003" name="PLoS Biol.">
        <title>The genome sequence of Caenorhabditis briggsae: a platform for comparative genomics.</title>
        <authorList>
            <person name="Stein L.D."/>
            <person name="Bao Z."/>
            <person name="Blasiar D."/>
            <person name="Blumenthal T."/>
            <person name="Brent M.R."/>
            <person name="Chen N."/>
            <person name="Chinwalla A."/>
            <person name="Clarke L."/>
            <person name="Clee C."/>
            <person name="Coghlan A."/>
            <person name="Coulson A."/>
            <person name="D'Eustachio P."/>
            <person name="Fitch D.H."/>
            <person name="Fulton L.A."/>
            <person name="Fulton R.E."/>
            <person name="Griffiths-Jones S."/>
            <person name="Harris T.W."/>
            <person name="Hillier L.W."/>
            <person name="Kamath R."/>
            <person name="Kuwabara P.E."/>
            <person name="Mardis E.R."/>
            <person name="Marra M.A."/>
            <person name="Miner T.L."/>
            <person name="Minx P."/>
            <person name="Mullikin J.C."/>
            <person name="Plumb R.W."/>
            <person name="Rogers J."/>
            <person name="Schein J.E."/>
            <person name="Sohrmann M."/>
            <person name="Spieth J."/>
            <person name="Stajich J.E."/>
            <person name="Wei C."/>
            <person name="Willey D."/>
            <person name="Wilson R.K."/>
            <person name="Durbin R."/>
            <person name="Waterston R.H."/>
        </authorList>
    </citation>
    <scope>NUCLEOTIDE SEQUENCE [LARGE SCALE GENOMIC DNA]</scope>
    <source>
        <strain evidence="13 14">AF16</strain>
    </source>
</reference>
<dbReference type="KEGG" id="cbr:CBG_16982"/>
<protein>
    <submittedName>
        <fullName evidence="13">Protein CBG16982</fullName>
    </submittedName>
</protein>
<dbReference type="Pfam" id="PF00104">
    <property type="entry name" value="Hormone_recep"/>
    <property type="match status" value="2"/>
</dbReference>
<keyword evidence="14" id="KW-1185">Reference proteome</keyword>
<dbReference type="GO" id="GO:0008270">
    <property type="term" value="F:zinc ion binding"/>
    <property type="evidence" value="ECO:0007669"/>
    <property type="project" value="UniProtKB-KW"/>
</dbReference>
<keyword evidence="3" id="KW-0479">Metal-binding</keyword>
<dbReference type="STRING" id="6238.A8XQ70"/>
<dbReference type="AlphaFoldDB" id="A8XQ70"/>
<dbReference type="GO" id="GO:0005634">
    <property type="term" value="C:nucleus"/>
    <property type="evidence" value="ECO:0007669"/>
    <property type="project" value="UniProtKB-SubCell"/>
</dbReference>
<keyword evidence="5" id="KW-0862">Zinc</keyword>
<dbReference type="PANTHER" id="PTHR45680:SF30">
    <property type="entry name" value="NUCLEAR HORMONE RECEPTOR FAMILY"/>
    <property type="match status" value="1"/>
</dbReference>
<keyword evidence="10" id="KW-0539">Nucleus</keyword>
<keyword evidence="6" id="KW-0805">Transcription regulation</keyword>
<keyword evidence="4" id="KW-0863">Zinc-finger</keyword>
<dbReference type="PANTHER" id="PTHR45680">
    <property type="entry name" value="NUCLEAR HORMONE RECEPTOR FAMILY"/>
    <property type="match status" value="1"/>
</dbReference>
<keyword evidence="7" id="KW-0238">DNA-binding</keyword>
<comment type="subcellular location">
    <subcellularLocation>
        <location evidence="1">Nucleus</location>
    </subcellularLocation>
</comment>
<dbReference type="InterPro" id="IPR035500">
    <property type="entry name" value="NHR-like_dom_sf"/>
</dbReference>
<dbReference type="CDD" id="cd06960">
    <property type="entry name" value="NR_DBD_HNF4A"/>
    <property type="match status" value="1"/>
</dbReference>
<dbReference type="OMA" id="AMIRIHY"/>
<dbReference type="InterPro" id="IPR000536">
    <property type="entry name" value="Nucl_hrmn_rcpt_lig-bd"/>
</dbReference>
<dbReference type="GO" id="GO:0000978">
    <property type="term" value="F:RNA polymerase II cis-regulatory region sequence-specific DNA binding"/>
    <property type="evidence" value="ECO:0007669"/>
    <property type="project" value="InterPro"/>
</dbReference>
<evidence type="ECO:0000313" key="15">
    <source>
        <dbReference type="WormBase" id="CBG16982"/>
    </source>
</evidence>
<evidence type="ECO:0000256" key="4">
    <source>
        <dbReference type="ARBA" id="ARBA00022771"/>
    </source>
</evidence>
<organism evidence="13 14">
    <name type="scientific">Caenorhabditis briggsae</name>
    <dbReference type="NCBI Taxonomy" id="6238"/>
    <lineage>
        <taxon>Eukaryota</taxon>
        <taxon>Metazoa</taxon>
        <taxon>Ecdysozoa</taxon>
        <taxon>Nematoda</taxon>
        <taxon>Chromadorea</taxon>
        <taxon>Rhabditida</taxon>
        <taxon>Rhabditina</taxon>
        <taxon>Rhabditomorpha</taxon>
        <taxon>Rhabditoidea</taxon>
        <taxon>Rhabditidae</taxon>
        <taxon>Peloderinae</taxon>
        <taxon>Caenorhabditis</taxon>
    </lineage>
</organism>
<evidence type="ECO:0000259" key="12">
    <source>
        <dbReference type="PROSITE" id="PS51843"/>
    </source>
</evidence>
<sequence>MTGTPHNYPPIFPQSSPTICKICSYPAHGKHFGVMTCRACAVFFRRVVKLNLVYQCLKNKTKCSLNMIRRNSCRYCRFQKCLKMGMTLDAVDKNVDDKELDEMENDELEPKKSSFKLSDDQLRTEYQFYQRSILSPENSSSIHMEIYKIFKFELPKMEAHRLAGLGPIAKFKEGLRLIRSSQKTNNLKIDNRFSRSKLIFHWKRQARTMAYLLIHSFEFRYLELDQQMKRFRICWKSVYRLERILATVEIFGKSCITEKFVVLSNEIGIRINDLDIEGVGGNSRAIRNFQKYAQRLLRDVAGPLIELKLSMEEQSFLMMNFLLFLGKVQLSRIRFPHISETYKRETRGEQNGCFSLFLLWDLFIFLLYTFPSQDVPDEDSIENQEEFLEILTDDLHEYYMEHGITNYALRILKITKIVWAMKRVHEDNMCGEFTK</sequence>
<dbReference type="EMBL" id="HE601109">
    <property type="protein sequence ID" value="CAP34796.1"/>
    <property type="molecule type" value="Genomic_DNA"/>
</dbReference>
<keyword evidence="8" id="KW-0804">Transcription</keyword>
<dbReference type="PROSITE" id="PS51843">
    <property type="entry name" value="NR_LBD"/>
    <property type="match status" value="1"/>
</dbReference>
<evidence type="ECO:0000256" key="6">
    <source>
        <dbReference type="ARBA" id="ARBA00023015"/>
    </source>
</evidence>
<dbReference type="HOGENOM" id="CLU_007368_7_0_1"/>